<organism evidence="1 2">
    <name type="scientific">Plantactinospora soyae</name>
    <dbReference type="NCBI Taxonomy" id="1544732"/>
    <lineage>
        <taxon>Bacteria</taxon>
        <taxon>Bacillati</taxon>
        <taxon>Actinomycetota</taxon>
        <taxon>Actinomycetes</taxon>
        <taxon>Micromonosporales</taxon>
        <taxon>Micromonosporaceae</taxon>
        <taxon>Plantactinospora</taxon>
    </lineage>
</organism>
<name>A0A927MHG0_9ACTN</name>
<gene>
    <name evidence="1" type="ORF">H4W31_007406</name>
</gene>
<dbReference type="RefSeq" id="WP_225945873.1">
    <property type="nucleotide sequence ID" value="NZ_JADBEB010000001.1"/>
</dbReference>
<dbReference type="Proteomes" id="UP000649753">
    <property type="component" value="Unassembled WGS sequence"/>
</dbReference>
<evidence type="ECO:0000313" key="1">
    <source>
        <dbReference type="EMBL" id="MBE1491768.1"/>
    </source>
</evidence>
<dbReference type="AlphaFoldDB" id="A0A927MHG0"/>
<sequence length="66" mass="7296">MIRDVLGFDRPHPLDRQQYPHMGEHVAGQGYFDVDAEAGAYTCGEGFVDGGDRGVEPDLWIGCRSQ</sequence>
<proteinExistence type="predicted"/>
<reference evidence="1" key="1">
    <citation type="submission" date="2020-10" db="EMBL/GenBank/DDBJ databases">
        <title>Sequencing the genomes of 1000 actinobacteria strains.</title>
        <authorList>
            <person name="Klenk H.-P."/>
        </authorList>
    </citation>
    <scope>NUCLEOTIDE SEQUENCE</scope>
    <source>
        <strain evidence="1">DSM 46832</strain>
    </source>
</reference>
<accession>A0A927MHG0</accession>
<keyword evidence="2" id="KW-1185">Reference proteome</keyword>
<protein>
    <submittedName>
        <fullName evidence="1">Uncharacterized protein</fullName>
    </submittedName>
</protein>
<dbReference type="EMBL" id="JADBEB010000001">
    <property type="protein sequence ID" value="MBE1491768.1"/>
    <property type="molecule type" value="Genomic_DNA"/>
</dbReference>
<comment type="caution">
    <text evidence="1">The sequence shown here is derived from an EMBL/GenBank/DDBJ whole genome shotgun (WGS) entry which is preliminary data.</text>
</comment>
<evidence type="ECO:0000313" key="2">
    <source>
        <dbReference type="Proteomes" id="UP000649753"/>
    </source>
</evidence>